<dbReference type="InterPro" id="IPR014338">
    <property type="entry name" value="CHP02996_rpt-companion-dom"/>
</dbReference>
<accession>A0ABU5F210</accession>
<comment type="caution">
    <text evidence="1">The sequence shown here is derived from an EMBL/GenBank/DDBJ whole genome shotgun (WGS) entry which is preliminary data.</text>
</comment>
<sequence length="225" mass="25857">MSDDEAALLAAIGAHPDEDTPRLVYADWLDEHGRPERAEFIRLQCLPDGDEAQLMREAELEERNRGRWLTDLRVPQFAEAQWAFRRGFPEALTAPIEPFLDRYKRLAALPWVRSLCLRVSENHPVADFLERDWNPGWVELELWAERHLGLARVVDSVAHSPRLRQLRVLRFTRFDFSPWVVDLLNASPHLDGLHLLGVPGDRNAPLFAPLRHRFGARLVGAADAR</sequence>
<dbReference type="RefSeq" id="WP_320687347.1">
    <property type="nucleotide sequence ID" value="NZ_JAXBLV010000184.1"/>
</dbReference>
<keyword evidence="2" id="KW-1185">Reference proteome</keyword>
<dbReference type="EMBL" id="JAXBLV010000184">
    <property type="protein sequence ID" value="MDY3560832.1"/>
    <property type="molecule type" value="Genomic_DNA"/>
</dbReference>
<evidence type="ECO:0000313" key="1">
    <source>
        <dbReference type="EMBL" id="MDY3560832.1"/>
    </source>
</evidence>
<evidence type="ECO:0000313" key="2">
    <source>
        <dbReference type="Proteomes" id="UP001272242"/>
    </source>
</evidence>
<protein>
    <submittedName>
        <fullName evidence="1">TIGR02996 domain-containing protein</fullName>
    </submittedName>
</protein>
<name>A0ABU5F210_9BACT</name>
<reference evidence="2" key="1">
    <citation type="journal article" date="2023" name="Mar. Drugs">
        <title>Gemmata algarum, a Novel Planctomycete Isolated from an Algal Mat, Displays Antimicrobial Activity.</title>
        <authorList>
            <person name="Kumar G."/>
            <person name="Kallscheuer N."/>
            <person name="Kashif M."/>
            <person name="Ahamad S."/>
            <person name="Jagadeeshwari U."/>
            <person name="Pannikurungottu S."/>
            <person name="Haufschild T."/>
            <person name="Kabuu M."/>
            <person name="Sasikala C."/>
            <person name="Jogler C."/>
            <person name="Ramana C."/>
        </authorList>
    </citation>
    <scope>NUCLEOTIDE SEQUENCE [LARGE SCALE GENOMIC DNA]</scope>
    <source>
        <strain evidence="2">JC673</strain>
    </source>
</reference>
<dbReference type="NCBIfam" id="TIGR02996">
    <property type="entry name" value="rpt_mate_G_obs"/>
    <property type="match status" value="1"/>
</dbReference>
<gene>
    <name evidence="1" type="ORF">R5W23_002080</name>
</gene>
<organism evidence="1 2">
    <name type="scientific">Gemmata algarum</name>
    <dbReference type="NCBI Taxonomy" id="2975278"/>
    <lineage>
        <taxon>Bacteria</taxon>
        <taxon>Pseudomonadati</taxon>
        <taxon>Planctomycetota</taxon>
        <taxon>Planctomycetia</taxon>
        <taxon>Gemmatales</taxon>
        <taxon>Gemmataceae</taxon>
        <taxon>Gemmata</taxon>
    </lineage>
</organism>
<proteinExistence type="predicted"/>
<dbReference type="Proteomes" id="UP001272242">
    <property type="component" value="Unassembled WGS sequence"/>
</dbReference>